<evidence type="ECO:0000256" key="1">
    <source>
        <dbReference type="SAM" id="SignalP"/>
    </source>
</evidence>
<dbReference type="GeneID" id="37042027"/>
<gene>
    <name evidence="2" type="ORF">FA10DRAFT_262250</name>
</gene>
<evidence type="ECO:0008006" key="4">
    <source>
        <dbReference type="Google" id="ProtNLM"/>
    </source>
</evidence>
<protein>
    <recommendedName>
        <fullName evidence="4">RxLR effector protein</fullName>
    </recommendedName>
</protein>
<organism evidence="2 3">
    <name type="scientific">Acaromyces ingoldii</name>
    <dbReference type="NCBI Taxonomy" id="215250"/>
    <lineage>
        <taxon>Eukaryota</taxon>
        <taxon>Fungi</taxon>
        <taxon>Dikarya</taxon>
        <taxon>Basidiomycota</taxon>
        <taxon>Ustilaginomycotina</taxon>
        <taxon>Exobasidiomycetes</taxon>
        <taxon>Exobasidiales</taxon>
        <taxon>Cryptobasidiaceae</taxon>
        <taxon>Acaromyces</taxon>
    </lineage>
</organism>
<reference evidence="2 3" key="1">
    <citation type="journal article" date="2018" name="Mol. Biol. Evol.">
        <title>Broad Genomic Sampling Reveals a Smut Pathogenic Ancestry of the Fungal Clade Ustilaginomycotina.</title>
        <authorList>
            <person name="Kijpornyongpan T."/>
            <person name="Mondo S.J."/>
            <person name="Barry K."/>
            <person name="Sandor L."/>
            <person name="Lee J."/>
            <person name="Lipzen A."/>
            <person name="Pangilinan J."/>
            <person name="LaButti K."/>
            <person name="Hainaut M."/>
            <person name="Henrissat B."/>
            <person name="Grigoriev I.V."/>
            <person name="Spatafora J.W."/>
            <person name="Aime M.C."/>
        </authorList>
    </citation>
    <scope>NUCLEOTIDE SEQUENCE [LARGE SCALE GENOMIC DNA]</scope>
    <source>
        <strain evidence="2 3">MCA 4198</strain>
    </source>
</reference>
<keyword evidence="3" id="KW-1185">Reference proteome</keyword>
<accession>A0A316YEY5</accession>
<feature type="signal peptide" evidence="1">
    <location>
        <begin position="1"/>
        <end position="22"/>
    </location>
</feature>
<dbReference type="Proteomes" id="UP000245768">
    <property type="component" value="Unassembled WGS sequence"/>
</dbReference>
<evidence type="ECO:0000313" key="3">
    <source>
        <dbReference type="Proteomes" id="UP000245768"/>
    </source>
</evidence>
<sequence length="144" mass="16780">MRLSRFWFLLLAVAILSICVQAMDGEEGTSVTDSKGKAAATEVEGNAATEQEASLAPIYQKEFNPPEWKNEKFRAQWPERAKRLFEQRKKAKEHYKNWRPVYGDYRAAKKVCEEAEASNNDEFKQYAKNYYERVSKKTSNSDRR</sequence>
<dbReference type="EMBL" id="KZ819639">
    <property type="protein sequence ID" value="PWN87789.1"/>
    <property type="molecule type" value="Genomic_DNA"/>
</dbReference>
<name>A0A316YEY5_9BASI</name>
<dbReference type="RefSeq" id="XP_025374987.1">
    <property type="nucleotide sequence ID" value="XM_025520111.1"/>
</dbReference>
<dbReference type="AlphaFoldDB" id="A0A316YEY5"/>
<feature type="chain" id="PRO_5016448743" description="RxLR effector protein" evidence="1">
    <location>
        <begin position="23"/>
        <end position="144"/>
    </location>
</feature>
<keyword evidence="1" id="KW-0732">Signal</keyword>
<evidence type="ECO:0000313" key="2">
    <source>
        <dbReference type="EMBL" id="PWN87789.1"/>
    </source>
</evidence>
<proteinExistence type="predicted"/>
<dbReference type="InParanoid" id="A0A316YEY5"/>